<dbReference type="OrthoDB" id="1444051at2"/>
<accession>A0A444WF98</accession>
<comment type="caution">
    <text evidence="1">The sequence shown here is derived from an EMBL/GenBank/DDBJ whole genome shotgun (WGS) entry which is preliminary data.</text>
</comment>
<dbReference type="Proteomes" id="UP000289775">
    <property type="component" value="Unassembled WGS sequence"/>
</dbReference>
<organism evidence="1 2">
    <name type="scientific">Flavobacterium beibuense</name>
    <dbReference type="NCBI Taxonomy" id="657326"/>
    <lineage>
        <taxon>Bacteria</taxon>
        <taxon>Pseudomonadati</taxon>
        <taxon>Bacteroidota</taxon>
        <taxon>Flavobacteriia</taxon>
        <taxon>Flavobacteriales</taxon>
        <taxon>Flavobacteriaceae</taxon>
        <taxon>Flavobacterium</taxon>
    </lineage>
</organism>
<name>A0A444WF98_9FLAO</name>
<evidence type="ECO:0000313" key="1">
    <source>
        <dbReference type="EMBL" id="RYJ44446.1"/>
    </source>
</evidence>
<proteinExistence type="predicted"/>
<protein>
    <submittedName>
        <fullName evidence="1">Uncharacterized protein</fullName>
    </submittedName>
</protein>
<reference evidence="1 2" key="1">
    <citation type="submission" date="2014-12" db="EMBL/GenBank/DDBJ databases">
        <title>Genome sequence of Flavobacterium beibuense RSKm HC5.</title>
        <authorList>
            <person name="Kim J.F."/>
            <person name="Song J.Y."/>
            <person name="Kwak M.-J."/>
            <person name="Lee S.-W."/>
        </authorList>
    </citation>
    <scope>NUCLEOTIDE SEQUENCE [LARGE SCALE GENOMIC DNA]</scope>
    <source>
        <strain evidence="1 2">RSKm HC5</strain>
    </source>
</reference>
<dbReference type="AlphaFoldDB" id="A0A444WF98"/>
<evidence type="ECO:0000313" key="2">
    <source>
        <dbReference type="Proteomes" id="UP000289775"/>
    </source>
</evidence>
<gene>
    <name evidence="1" type="ORF">NU09_1056</name>
</gene>
<sequence length="88" mass="10383">MKTSWNDTILTEQYLSGSLSDEDRALFEARLILEPQLADNLKWQQKTTMAARQYGRQKLREEIEQVSHHMFTASHYVSFRKKVLSFFG</sequence>
<dbReference type="RefSeq" id="WP_129750207.1">
    <property type="nucleotide sequence ID" value="NZ_JUIW01000003.1"/>
</dbReference>
<keyword evidence="2" id="KW-1185">Reference proteome</keyword>
<dbReference type="EMBL" id="JUIW01000003">
    <property type="protein sequence ID" value="RYJ44446.1"/>
    <property type="molecule type" value="Genomic_DNA"/>
</dbReference>